<evidence type="ECO:0000313" key="2">
    <source>
        <dbReference type="EMBL" id="SNQ29035.1"/>
    </source>
</evidence>
<keyword evidence="1" id="KW-0812">Transmembrane</keyword>
<dbReference type="Proteomes" id="UP000243463">
    <property type="component" value="Unassembled WGS sequence"/>
</dbReference>
<keyword evidence="3" id="KW-1185">Reference proteome</keyword>
<feature type="transmembrane region" description="Helical" evidence="1">
    <location>
        <begin position="44"/>
        <end position="64"/>
    </location>
</feature>
<proteinExistence type="predicted"/>
<keyword evidence="1" id="KW-1133">Transmembrane helix</keyword>
<reference evidence="3" key="1">
    <citation type="submission" date="2017-06" db="EMBL/GenBank/DDBJ databases">
        <authorList>
            <person name="Varghese N."/>
            <person name="Submissions S."/>
        </authorList>
    </citation>
    <scope>NUCLEOTIDE SEQUENCE [LARGE SCALE GENOMIC DNA]</scope>
    <source>
        <strain evidence="3">ANC 5114</strain>
    </source>
</reference>
<dbReference type="RefSeq" id="WP_088823042.1">
    <property type="nucleotide sequence ID" value="NZ_FZLN01000001.1"/>
</dbReference>
<gene>
    <name evidence="2" type="ORF">SAMN05444584_0969</name>
</gene>
<dbReference type="EMBL" id="FZLN01000001">
    <property type="protein sequence ID" value="SNQ29035.1"/>
    <property type="molecule type" value="Genomic_DNA"/>
</dbReference>
<evidence type="ECO:0000313" key="3">
    <source>
        <dbReference type="Proteomes" id="UP000243463"/>
    </source>
</evidence>
<organism evidence="2 3">
    <name type="scientific">Acinetobacter apis</name>
    <dbReference type="NCBI Taxonomy" id="1229165"/>
    <lineage>
        <taxon>Bacteria</taxon>
        <taxon>Pseudomonadati</taxon>
        <taxon>Pseudomonadota</taxon>
        <taxon>Gammaproteobacteria</taxon>
        <taxon>Moraxellales</taxon>
        <taxon>Moraxellaceae</taxon>
        <taxon>Acinetobacter</taxon>
    </lineage>
</organism>
<dbReference type="AlphaFoldDB" id="A0A217EEW2"/>
<keyword evidence="1" id="KW-0472">Membrane</keyword>
<name>A0A217EEW2_9GAMM</name>
<protein>
    <submittedName>
        <fullName evidence="2">Uncharacterized protein</fullName>
    </submittedName>
</protein>
<accession>A0A217EEW2</accession>
<evidence type="ECO:0000256" key="1">
    <source>
        <dbReference type="SAM" id="Phobius"/>
    </source>
</evidence>
<sequence length="132" mass="15405">MTILCNDVDLDRSTWSANGQLRGIMFKSTRLYQKIDETISWQRMPYITVAVVICCVFIYAYALLKVSVSDQQYQYVVTVAHQSQYPLTQRLAKQALRQPKIDQGTYFQLVRAYERERKSIQTYPALDPTKPK</sequence>